<evidence type="ECO:0000256" key="1">
    <source>
        <dbReference type="SAM" id="MobiDB-lite"/>
    </source>
</evidence>
<feature type="compositionally biased region" description="Low complexity" evidence="1">
    <location>
        <begin position="50"/>
        <end position="63"/>
    </location>
</feature>
<dbReference type="EMBL" id="MVBM01000008">
    <property type="protein sequence ID" value="OOK67524.1"/>
    <property type="molecule type" value="Genomic_DNA"/>
</dbReference>
<dbReference type="AlphaFoldDB" id="A0A1V3WKL2"/>
<evidence type="ECO:0000313" key="3">
    <source>
        <dbReference type="EMBL" id="OOK67524.1"/>
    </source>
</evidence>
<dbReference type="InterPro" id="IPR002577">
    <property type="entry name" value="HTH_HxlR"/>
</dbReference>
<dbReference type="Pfam" id="PF01638">
    <property type="entry name" value="HxlR"/>
    <property type="match status" value="1"/>
</dbReference>
<name>A0A1V3WKL2_MYCKA</name>
<dbReference type="Gene3D" id="1.10.10.10">
    <property type="entry name" value="Winged helix-like DNA-binding domain superfamily/Winged helix DNA-binding domain"/>
    <property type="match status" value="1"/>
</dbReference>
<feature type="region of interest" description="Disordered" evidence="1">
    <location>
        <begin position="45"/>
        <end position="68"/>
    </location>
</feature>
<feature type="domain" description="HTH hxlR-type" evidence="2">
    <location>
        <begin position="10"/>
        <end position="50"/>
    </location>
</feature>
<gene>
    <name evidence="3" type="ORF">BZL30_7777</name>
</gene>
<protein>
    <submittedName>
        <fullName evidence="3">HxlR-like helix-turn-helix family protein</fullName>
    </submittedName>
</protein>
<dbReference type="Proteomes" id="UP000189229">
    <property type="component" value="Unassembled WGS sequence"/>
</dbReference>
<evidence type="ECO:0000313" key="4">
    <source>
        <dbReference type="Proteomes" id="UP000189229"/>
    </source>
</evidence>
<sequence>MDLADPARAGRGSRRYGDLRAELPGIATNLLAERLKELHDAGLIDRTDLPARSGAPSTPSATSAGGGCCPSCRASPGSAWTGLIRSTAVRCHR</sequence>
<proteinExistence type="predicted"/>
<dbReference type="InterPro" id="IPR036388">
    <property type="entry name" value="WH-like_DNA-bd_sf"/>
</dbReference>
<accession>A0A1V3WKL2</accession>
<reference evidence="3 4" key="1">
    <citation type="submission" date="2017-02" db="EMBL/GenBank/DDBJ databases">
        <title>Complete genome sequences of Mycobacterium kansasii strains isolated from rhesus macaques.</title>
        <authorList>
            <person name="Panda A."/>
            <person name="Nagaraj S."/>
            <person name="Zhao X."/>
            <person name="Tettelin H."/>
            <person name="Detolla L.J."/>
        </authorList>
    </citation>
    <scope>NUCLEOTIDE SEQUENCE [LARGE SCALE GENOMIC DNA]</scope>
    <source>
        <strain evidence="3 4">11-3813</strain>
    </source>
</reference>
<organism evidence="3 4">
    <name type="scientific">Mycobacterium kansasii</name>
    <dbReference type="NCBI Taxonomy" id="1768"/>
    <lineage>
        <taxon>Bacteria</taxon>
        <taxon>Bacillati</taxon>
        <taxon>Actinomycetota</taxon>
        <taxon>Actinomycetes</taxon>
        <taxon>Mycobacteriales</taxon>
        <taxon>Mycobacteriaceae</taxon>
        <taxon>Mycobacterium</taxon>
    </lineage>
</organism>
<dbReference type="SUPFAM" id="SSF46785">
    <property type="entry name" value="Winged helix' DNA-binding domain"/>
    <property type="match status" value="1"/>
</dbReference>
<evidence type="ECO:0000259" key="2">
    <source>
        <dbReference type="Pfam" id="PF01638"/>
    </source>
</evidence>
<dbReference type="InterPro" id="IPR036390">
    <property type="entry name" value="WH_DNA-bd_sf"/>
</dbReference>
<comment type="caution">
    <text evidence="3">The sequence shown here is derived from an EMBL/GenBank/DDBJ whole genome shotgun (WGS) entry which is preliminary data.</text>
</comment>